<evidence type="ECO:0000256" key="3">
    <source>
        <dbReference type="ARBA" id="ARBA00022737"/>
    </source>
</evidence>
<dbReference type="GO" id="GO:0005509">
    <property type="term" value="F:calcium ion binding"/>
    <property type="evidence" value="ECO:0007669"/>
    <property type="project" value="UniProtKB-UniRule"/>
</dbReference>
<evidence type="ECO:0000256" key="2">
    <source>
        <dbReference type="ARBA" id="ARBA00022692"/>
    </source>
</evidence>
<dbReference type="CDD" id="cd11304">
    <property type="entry name" value="Cadherin_repeat"/>
    <property type="match status" value="5"/>
</dbReference>
<dbReference type="FunFam" id="2.60.40.60:FF:000020">
    <property type="entry name" value="Dachsous cadherin-related 1b"/>
    <property type="match status" value="1"/>
</dbReference>
<comment type="caution">
    <text evidence="9">The sequence shown here is derived from an EMBL/GenBank/DDBJ whole genome shotgun (WGS) entry which is preliminary data.</text>
</comment>
<dbReference type="Pfam" id="PF00028">
    <property type="entry name" value="Cadherin"/>
    <property type="match status" value="2"/>
</dbReference>
<proteinExistence type="predicted"/>
<dbReference type="EMBL" id="CASHTH010003501">
    <property type="protein sequence ID" value="CAI8045713.1"/>
    <property type="molecule type" value="Genomic_DNA"/>
</dbReference>
<keyword evidence="9" id="KW-0675">Receptor</keyword>
<feature type="domain" description="Cadherin" evidence="8">
    <location>
        <begin position="466"/>
        <end position="574"/>
    </location>
</feature>
<dbReference type="PROSITE" id="PS50268">
    <property type="entry name" value="CADHERIN_2"/>
    <property type="match status" value="5"/>
</dbReference>
<feature type="domain" description="Cadherin" evidence="8">
    <location>
        <begin position="361"/>
        <end position="465"/>
    </location>
</feature>
<keyword evidence="4 7" id="KW-0106">Calcium</keyword>
<dbReference type="GO" id="GO:0007156">
    <property type="term" value="P:homophilic cell adhesion via plasma membrane adhesion molecules"/>
    <property type="evidence" value="ECO:0007669"/>
    <property type="project" value="InterPro"/>
</dbReference>
<evidence type="ECO:0000259" key="8">
    <source>
        <dbReference type="PROSITE" id="PS50268"/>
    </source>
</evidence>
<evidence type="ECO:0000256" key="6">
    <source>
        <dbReference type="ARBA" id="ARBA00023136"/>
    </source>
</evidence>
<comment type="subcellular location">
    <subcellularLocation>
        <location evidence="1">Membrane</location>
    </subcellularLocation>
</comment>
<dbReference type="Gene3D" id="2.60.40.60">
    <property type="entry name" value="Cadherins"/>
    <property type="match status" value="5"/>
</dbReference>
<sequence>MLTELKCSLTNPFDGTNEFLVIRGTVPNGLTATISSDGYSVTFTGTADISFYAMAITLIQYNSTTSNPTDMAREVNCYASDAIARSNFAVAEIIFVTVNENPTLDLDSLSTTVNYSANFVEQGGPIQITGDVVIIDEDDNTMGSLTVTLLEPFAEESLSLDSGYTLPSQLTLTSSTSRLEISGLALIPAYRSLLSNVVYNNTAVELTDTTDRLVQFVLQDDGGATTNPAYTQISITPVDDNQPVFEEIPEAFVLLENATSGTEVGRVKITDLDEPTGNDIPSFSITADSIPTFGTSDFFIVNNPDDMYEGIIRVSDGNAIDYDDHATNYSLIVLARSGLFITSITVSVSVTNLPDLEPIFTTFPLTFQVSENETLGAPLSPSMVVAVDPDALDTIEYDITGNEIGGVPLIDIHSTSGLLTVVGHIDREIHGSEFVVNISARDSNTKTSYIATVRILGINEFHPRFSAPTYLAFITENEQPSADPIATVSATDVDEVLGDRNITYTLRSGIGSHLFSIDTSSGEVYQLQPVDYEHFNTISLVVEANDNDPTPTALTSTAQVEVTVGNINDESPFFNNLPADIVVSELASQHAAVFTVDFGDPDINYDLRFISIGLNTFAIDTATGEVTVTASLLDADEGQRRFFFIIELTDQNTAAEFSSVRTISAQLNITLEDINDIVPVFSADSYEGEVMENLDPGQSVVQVSATDGDYGLTPEGQSNGNNRVQYLLGSDAPDGLFVINNETGLITTSITLNREDGSEYVFTVIARDSPISESSNLRTTQVRINVIDVNEHNPEADPSQYYIFVEENTSAISSDIGCIPVEHRSGARFVPERAERSISDGLRGVCGSLSIHDCWRRWVHQSRGSDIHGRRELHRYCRRSSLDADY</sequence>
<evidence type="ECO:0000256" key="7">
    <source>
        <dbReference type="PROSITE-ProRule" id="PRU00043"/>
    </source>
</evidence>
<feature type="domain" description="Cadherin" evidence="8">
    <location>
        <begin position="682"/>
        <end position="796"/>
    </location>
</feature>
<dbReference type="SUPFAM" id="SSF49313">
    <property type="entry name" value="Cadherin-like"/>
    <property type="match status" value="5"/>
</dbReference>
<dbReference type="PRINTS" id="PR00205">
    <property type="entry name" value="CADHERIN"/>
</dbReference>
<feature type="domain" description="Cadherin" evidence="8">
    <location>
        <begin position="575"/>
        <end position="681"/>
    </location>
</feature>
<gene>
    <name evidence="9" type="ORF">GBAR_LOCUS25283</name>
</gene>
<dbReference type="InterPro" id="IPR015919">
    <property type="entry name" value="Cadherin-like_sf"/>
</dbReference>
<evidence type="ECO:0000256" key="4">
    <source>
        <dbReference type="ARBA" id="ARBA00022837"/>
    </source>
</evidence>
<dbReference type="InterPro" id="IPR002126">
    <property type="entry name" value="Cadherin-like_dom"/>
</dbReference>
<protein>
    <submittedName>
        <fullName evidence="9">Cadherin EGF LAG seven-pass G-type receptor 2</fullName>
    </submittedName>
</protein>
<dbReference type="SMART" id="SM00112">
    <property type="entry name" value="CA"/>
    <property type="match status" value="5"/>
</dbReference>
<evidence type="ECO:0000256" key="5">
    <source>
        <dbReference type="ARBA" id="ARBA00022989"/>
    </source>
</evidence>
<evidence type="ECO:0000313" key="10">
    <source>
        <dbReference type="Proteomes" id="UP001174909"/>
    </source>
</evidence>
<name>A0AA35X534_GEOBA</name>
<dbReference type="AlphaFoldDB" id="A0AA35X534"/>
<dbReference type="Proteomes" id="UP001174909">
    <property type="component" value="Unassembled WGS sequence"/>
</dbReference>
<keyword evidence="6" id="KW-0472">Membrane</keyword>
<evidence type="ECO:0000256" key="1">
    <source>
        <dbReference type="ARBA" id="ARBA00004370"/>
    </source>
</evidence>
<keyword evidence="5" id="KW-1133">Transmembrane helix</keyword>
<feature type="domain" description="Cadherin" evidence="8">
    <location>
        <begin position="246"/>
        <end position="360"/>
    </location>
</feature>
<accession>A0AA35X534</accession>
<evidence type="ECO:0000313" key="9">
    <source>
        <dbReference type="EMBL" id="CAI8045713.1"/>
    </source>
</evidence>
<keyword evidence="3" id="KW-0677">Repeat</keyword>
<dbReference type="GO" id="GO:0016020">
    <property type="term" value="C:membrane"/>
    <property type="evidence" value="ECO:0007669"/>
    <property type="project" value="UniProtKB-SubCell"/>
</dbReference>
<reference evidence="9" key="1">
    <citation type="submission" date="2023-03" db="EMBL/GenBank/DDBJ databases">
        <authorList>
            <person name="Steffen K."/>
            <person name="Cardenas P."/>
        </authorList>
    </citation>
    <scope>NUCLEOTIDE SEQUENCE</scope>
</reference>
<keyword evidence="10" id="KW-1185">Reference proteome</keyword>
<keyword evidence="2" id="KW-0812">Transmembrane</keyword>
<dbReference type="PANTHER" id="PTHR24026">
    <property type="entry name" value="FAT ATYPICAL CADHERIN-RELATED"/>
    <property type="match status" value="1"/>
</dbReference>
<organism evidence="9 10">
    <name type="scientific">Geodia barretti</name>
    <name type="common">Barrett's horny sponge</name>
    <dbReference type="NCBI Taxonomy" id="519541"/>
    <lineage>
        <taxon>Eukaryota</taxon>
        <taxon>Metazoa</taxon>
        <taxon>Porifera</taxon>
        <taxon>Demospongiae</taxon>
        <taxon>Heteroscleromorpha</taxon>
        <taxon>Tetractinellida</taxon>
        <taxon>Astrophorina</taxon>
        <taxon>Geodiidae</taxon>
        <taxon>Geodia</taxon>
    </lineage>
</organism>
<dbReference type="PANTHER" id="PTHR24026:SF133">
    <property type="entry name" value="CADHERIN-RELATED FAMILY MEMBER 2"/>
    <property type="match status" value="1"/>
</dbReference>